<dbReference type="SMART" id="SM00220">
    <property type="entry name" value="S_TKc"/>
    <property type="match status" value="1"/>
</dbReference>
<dbReference type="InterPro" id="IPR000719">
    <property type="entry name" value="Prot_kinase_dom"/>
</dbReference>
<evidence type="ECO:0000259" key="10">
    <source>
        <dbReference type="PROSITE" id="PS50011"/>
    </source>
</evidence>
<dbReference type="OrthoDB" id="4062651at2759"/>
<dbReference type="EMBL" id="CDMC01000006">
    <property type="protein sequence ID" value="CEN62030.1"/>
    <property type="molecule type" value="Genomic_DNA"/>
</dbReference>
<dbReference type="InterPro" id="IPR011009">
    <property type="entry name" value="Kinase-like_dom_sf"/>
</dbReference>
<keyword evidence="3" id="KW-0808">Transferase</keyword>
<comment type="catalytic activity">
    <reaction evidence="7">
        <text>L-threonyl-[protein] + ATP = O-phospho-L-threonyl-[protein] + ADP + H(+)</text>
        <dbReference type="Rhea" id="RHEA:46608"/>
        <dbReference type="Rhea" id="RHEA-COMP:11060"/>
        <dbReference type="Rhea" id="RHEA-COMP:11605"/>
        <dbReference type="ChEBI" id="CHEBI:15378"/>
        <dbReference type="ChEBI" id="CHEBI:30013"/>
        <dbReference type="ChEBI" id="CHEBI:30616"/>
        <dbReference type="ChEBI" id="CHEBI:61977"/>
        <dbReference type="ChEBI" id="CHEBI:456216"/>
        <dbReference type="EC" id="2.7.11.1"/>
    </reaction>
</comment>
<keyword evidence="4" id="KW-0547">Nucleotide-binding</keyword>
<dbReference type="Gene3D" id="1.10.510.10">
    <property type="entry name" value="Transferase(Phosphotransferase) domain 1"/>
    <property type="match status" value="1"/>
</dbReference>
<dbReference type="GO" id="GO:0005524">
    <property type="term" value="F:ATP binding"/>
    <property type="evidence" value="ECO:0007669"/>
    <property type="project" value="UniProtKB-KW"/>
</dbReference>
<dbReference type="PROSITE" id="PS50011">
    <property type="entry name" value="PROTEIN_KINASE_DOM"/>
    <property type="match status" value="1"/>
</dbReference>
<comment type="catalytic activity">
    <reaction evidence="8">
        <text>L-seryl-[protein] + ATP = O-phospho-L-seryl-[protein] + ADP + H(+)</text>
        <dbReference type="Rhea" id="RHEA:17989"/>
        <dbReference type="Rhea" id="RHEA-COMP:9863"/>
        <dbReference type="Rhea" id="RHEA-COMP:11604"/>
        <dbReference type="ChEBI" id="CHEBI:15378"/>
        <dbReference type="ChEBI" id="CHEBI:29999"/>
        <dbReference type="ChEBI" id="CHEBI:30616"/>
        <dbReference type="ChEBI" id="CHEBI:83421"/>
        <dbReference type="ChEBI" id="CHEBI:456216"/>
        <dbReference type="EC" id="2.7.11.1"/>
    </reaction>
</comment>
<evidence type="ECO:0000256" key="1">
    <source>
        <dbReference type="ARBA" id="ARBA00012513"/>
    </source>
</evidence>
<protein>
    <recommendedName>
        <fullName evidence="1">non-specific serine/threonine protein kinase</fullName>
        <ecNumber evidence="1">2.7.11.1</ecNumber>
    </recommendedName>
</protein>
<evidence type="ECO:0000256" key="4">
    <source>
        <dbReference type="ARBA" id="ARBA00022741"/>
    </source>
</evidence>
<dbReference type="SUPFAM" id="SSF56112">
    <property type="entry name" value="Protein kinase-like (PK-like)"/>
    <property type="match status" value="1"/>
</dbReference>
<reference evidence="12" key="1">
    <citation type="journal article" date="2016" name="Genome Announc.">
        <title>Draft genome sequences of fungus Aspergillus calidoustus.</title>
        <authorList>
            <person name="Horn F."/>
            <person name="Linde J."/>
            <person name="Mattern D.J."/>
            <person name="Walther G."/>
            <person name="Guthke R."/>
            <person name="Scherlach K."/>
            <person name="Martin K."/>
            <person name="Brakhage A.A."/>
            <person name="Petzke L."/>
            <person name="Valiante V."/>
        </authorList>
    </citation>
    <scope>NUCLEOTIDE SEQUENCE [LARGE SCALE GENOMIC DNA]</scope>
    <source>
        <strain evidence="12">SF006504</strain>
    </source>
</reference>
<dbReference type="PANTHER" id="PTHR43895">
    <property type="entry name" value="CALCIUM/CALMODULIN-DEPENDENT PROTEIN KINASE KINASE-RELATED"/>
    <property type="match status" value="1"/>
</dbReference>
<proteinExistence type="predicted"/>
<keyword evidence="2" id="KW-0723">Serine/threonine-protein kinase</keyword>
<evidence type="ECO:0000313" key="11">
    <source>
        <dbReference type="EMBL" id="CEN62030.1"/>
    </source>
</evidence>
<dbReference type="EC" id="2.7.11.1" evidence="1"/>
<gene>
    <name evidence="11" type="ORF">ASPCAL08672</name>
</gene>
<dbReference type="Proteomes" id="UP000054771">
    <property type="component" value="Unassembled WGS sequence"/>
</dbReference>
<evidence type="ECO:0000256" key="5">
    <source>
        <dbReference type="ARBA" id="ARBA00022777"/>
    </source>
</evidence>
<dbReference type="STRING" id="454130.A0A0U5CQY7"/>
<dbReference type="AlphaFoldDB" id="A0A0U5CQY7"/>
<evidence type="ECO:0000256" key="3">
    <source>
        <dbReference type="ARBA" id="ARBA00022679"/>
    </source>
</evidence>
<dbReference type="PANTHER" id="PTHR43895:SF32">
    <property type="entry name" value="SERINE_THREONINE-PROTEIN KINASE CHK1"/>
    <property type="match status" value="1"/>
</dbReference>
<dbReference type="GO" id="GO:0007165">
    <property type="term" value="P:signal transduction"/>
    <property type="evidence" value="ECO:0007669"/>
    <property type="project" value="TreeGrafter"/>
</dbReference>
<sequence>MEIQRDYPNVHWIWRGGISFVYEVDPHIVVKVPQNGDFEKDQFKKELEIYKTFSQNPPCPSIVQCFYYTDNGIFLEYMRDGTLWERIHAHQMRDEKTRTVTQVTKLEPLALRKEWMNALAQAVAFLESLNLAHGDLRPPNILLNGDTLKLSDFDATAEIGTHFECCLAPYGRLLNKHEADLGQCGSAGDMGPRTETFALGSLFFFINYGFEVYEDRCLDEDPKEHGPRVVDLLQDMVLPELDGDPVVDEVIRACWFNQFARVADLAAHTQTLVTVVQASGGTQAGELSDCEYGDGKHCALKEGDGEQNDGQPNAGEGDGDQRGQHVNKNPYNGGDGDTETSAAAKFGEHTGEQNDSEPVGNQEAAGGNDDYNGHGEDLCSKRALCRDLEQRGLLEILSSAEPEQLGFSLEWYRHRLTA</sequence>
<feature type="domain" description="Protein kinase" evidence="10">
    <location>
        <begin position="7"/>
        <end position="273"/>
    </location>
</feature>
<dbReference type="Pfam" id="PF00069">
    <property type="entry name" value="Pkinase"/>
    <property type="match status" value="1"/>
</dbReference>
<keyword evidence="12" id="KW-1185">Reference proteome</keyword>
<organism evidence="11 12">
    <name type="scientific">Aspergillus calidoustus</name>
    <dbReference type="NCBI Taxonomy" id="454130"/>
    <lineage>
        <taxon>Eukaryota</taxon>
        <taxon>Fungi</taxon>
        <taxon>Dikarya</taxon>
        <taxon>Ascomycota</taxon>
        <taxon>Pezizomycotina</taxon>
        <taxon>Eurotiomycetes</taxon>
        <taxon>Eurotiomycetidae</taxon>
        <taxon>Eurotiales</taxon>
        <taxon>Aspergillaceae</taxon>
        <taxon>Aspergillus</taxon>
        <taxon>Aspergillus subgen. Nidulantes</taxon>
    </lineage>
</organism>
<evidence type="ECO:0000256" key="2">
    <source>
        <dbReference type="ARBA" id="ARBA00022527"/>
    </source>
</evidence>
<dbReference type="GO" id="GO:0004674">
    <property type="term" value="F:protein serine/threonine kinase activity"/>
    <property type="evidence" value="ECO:0007669"/>
    <property type="project" value="UniProtKB-KW"/>
</dbReference>
<evidence type="ECO:0000256" key="8">
    <source>
        <dbReference type="ARBA" id="ARBA00048679"/>
    </source>
</evidence>
<evidence type="ECO:0000256" key="7">
    <source>
        <dbReference type="ARBA" id="ARBA00047899"/>
    </source>
</evidence>
<accession>A0A0U5CQY7</accession>
<feature type="region of interest" description="Disordered" evidence="9">
    <location>
        <begin position="301"/>
        <end position="373"/>
    </location>
</feature>
<evidence type="ECO:0000256" key="9">
    <source>
        <dbReference type="SAM" id="MobiDB-lite"/>
    </source>
</evidence>
<dbReference type="OMA" id="KGIFLEY"/>
<keyword evidence="6" id="KW-0067">ATP-binding</keyword>
<keyword evidence="5" id="KW-0418">Kinase</keyword>
<name>A0A0U5CQY7_ASPCI</name>
<evidence type="ECO:0000313" key="12">
    <source>
        <dbReference type="Proteomes" id="UP000054771"/>
    </source>
</evidence>
<evidence type="ECO:0000256" key="6">
    <source>
        <dbReference type="ARBA" id="ARBA00022840"/>
    </source>
</evidence>